<evidence type="ECO:0000313" key="2">
    <source>
        <dbReference type="EMBL" id="KAJ4338688.1"/>
    </source>
</evidence>
<reference evidence="2" key="1">
    <citation type="submission" date="2022-10" db="EMBL/GenBank/DDBJ databases">
        <title>Tapping the CABI collections for fungal endophytes: first genome assemblies for Collariella, Neodidymelliopsis, Ascochyta clinopodiicola, Didymella pomorum, Didymosphaeria variabile, Neocosmospora piperis and Neocucurbitaria cava.</title>
        <authorList>
            <person name="Hill R."/>
        </authorList>
    </citation>
    <scope>NUCLEOTIDE SEQUENCE</scope>
    <source>
        <strain evidence="2">IMI 360193</strain>
    </source>
</reference>
<sequence length="197" mass="22390">MANQESEEAEPTTTSWASASEQSQETSPLLRLPTELRDMIYEYAFDTAVARHGVVDPGKYPLPAALLNSMSSPNVIVTEAANGLTFTCRQLRAETAGYSKTYKHLDWYAKLSFVGIVSKIGEDKARDVVSICLPQSDSWHMSFMSLDEMLENRIVGRAHFRSLQCVEAIPPRPDEEEFFEETIRYLCGRENIRVFWR</sequence>
<name>A0A9W9C145_9PLEO</name>
<comment type="caution">
    <text evidence="2">The sequence shown here is derived from an EMBL/GenBank/DDBJ whole genome shotgun (WGS) entry which is preliminary data.</text>
</comment>
<accession>A0A9W9C145</accession>
<dbReference type="OrthoDB" id="3658675at2759"/>
<proteinExistence type="predicted"/>
<dbReference type="InterPro" id="IPR038883">
    <property type="entry name" value="AN11006-like"/>
</dbReference>
<protein>
    <submittedName>
        <fullName evidence="2">Uncharacterized protein</fullName>
    </submittedName>
</protein>
<feature type="region of interest" description="Disordered" evidence="1">
    <location>
        <begin position="1"/>
        <end position="29"/>
    </location>
</feature>
<dbReference type="AlphaFoldDB" id="A0A9W9C145"/>
<organism evidence="2 3">
    <name type="scientific">Didymella glomerata</name>
    <dbReference type="NCBI Taxonomy" id="749621"/>
    <lineage>
        <taxon>Eukaryota</taxon>
        <taxon>Fungi</taxon>
        <taxon>Dikarya</taxon>
        <taxon>Ascomycota</taxon>
        <taxon>Pezizomycotina</taxon>
        <taxon>Dothideomycetes</taxon>
        <taxon>Pleosporomycetidae</taxon>
        <taxon>Pleosporales</taxon>
        <taxon>Pleosporineae</taxon>
        <taxon>Didymellaceae</taxon>
        <taxon>Didymella</taxon>
    </lineage>
</organism>
<dbReference type="PANTHER" id="PTHR42085:SF1">
    <property type="entry name" value="F-BOX DOMAIN-CONTAINING PROTEIN"/>
    <property type="match status" value="1"/>
</dbReference>
<dbReference type="PANTHER" id="PTHR42085">
    <property type="entry name" value="F-BOX DOMAIN-CONTAINING PROTEIN"/>
    <property type="match status" value="1"/>
</dbReference>
<keyword evidence="3" id="KW-1185">Reference proteome</keyword>
<dbReference type="EMBL" id="JAPEUV010000028">
    <property type="protein sequence ID" value="KAJ4338688.1"/>
    <property type="molecule type" value="Genomic_DNA"/>
</dbReference>
<feature type="compositionally biased region" description="Polar residues" evidence="1">
    <location>
        <begin position="11"/>
        <end position="27"/>
    </location>
</feature>
<feature type="compositionally biased region" description="Acidic residues" evidence="1">
    <location>
        <begin position="1"/>
        <end position="10"/>
    </location>
</feature>
<gene>
    <name evidence="2" type="ORF">N0V87_003812</name>
</gene>
<evidence type="ECO:0000313" key="3">
    <source>
        <dbReference type="Proteomes" id="UP001140562"/>
    </source>
</evidence>
<evidence type="ECO:0000256" key="1">
    <source>
        <dbReference type="SAM" id="MobiDB-lite"/>
    </source>
</evidence>
<dbReference type="Proteomes" id="UP001140562">
    <property type="component" value="Unassembled WGS sequence"/>
</dbReference>